<dbReference type="EMBL" id="FOHW01000031">
    <property type="protein sequence ID" value="SET89295.1"/>
    <property type="molecule type" value="Genomic_DNA"/>
</dbReference>
<dbReference type="RefSeq" id="WP_074892039.1">
    <property type="nucleotide sequence ID" value="NZ_FOHW01000031.1"/>
</dbReference>
<protein>
    <recommendedName>
        <fullName evidence="3">DUF1654 domain-containing protein</fullName>
    </recommendedName>
</protein>
<gene>
    <name evidence="1" type="ORF">SAMN05216197_1314</name>
</gene>
<proteinExistence type="predicted"/>
<name>A0A1I0HYC9_9PSED</name>
<evidence type="ECO:0000313" key="1">
    <source>
        <dbReference type="EMBL" id="SET89295.1"/>
    </source>
</evidence>
<evidence type="ECO:0000313" key="2">
    <source>
        <dbReference type="Proteomes" id="UP000182332"/>
    </source>
</evidence>
<evidence type="ECO:0008006" key="3">
    <source>
        <dbReference type="Google" id="ProtNLM"/>
    </source>
</evidence>
<accession>A0A1I0HYC9</accession>
<organism evidence="1 2">
    <name type="scientific">Pseudomonas graminis</name>
    <dbReference type="NCBI Taxonomy" id="158627"/>
    <lineage>
        <taxon>Bacteria</taxon>
        <taxon>Pseudomonadati</taxon>
        <taxon>Pseudomonadota</taxon>
        <taxon>Gammaproteobacteria</taxon>
        <taxon>Pseudomonadales</taxon>
        <taxon>Pseudomonadaceae</taxon>
        <taxon>Pseudomonas</taxon>
    </lineage>
</organism>
<dbReference type="OrthoDB" id="6904615at2"/>
<dbReference type="InterPro" id="IPR012449">
    <property type="entry name" value="Phage_F116_Orf28"/>
</dbReference>
<dbReference type="AlphaFoldDB" id="A0A1I0HYC9"/>
<sequence>MLSHPDFTRSKPRTYEQIGHRVREIISDPKVQKIQFAIISRLPDESPTDWRRLLSEMAGTAGIKIERVEGDGYRVAWQEYCEA</sequence>
<reference evidence="1 2" key="1">
    <citation type="submission" date="2016-10" db="EMBL/GenBank/DDBJ databases">
        <authorList>
            <person name="de Groot N.N."/>
        </authorList>
    </citation>
    <scope>NUCLEOTIDE SEQUENCE [LARGE SCALE GENOMIC DNA]</scope>
    <source>
        <strain evidence="1 2">DSM 11363</strain>
    </source>
</reference>
<dbReference type="Proteomes" id="UP000182332">
    <property type="component" value="Unassembled WGS sequence"/>
</dbReference>
<dbReference type="Pfam" id="PF07867">
    <property type="entry name" value="DUF1654"/>
    <property type="match status" value="1"/>
</dbReference>